<sequence length="85" mass="8554">MLLVVGSTRGEATYGGAGVVAFYFPSVRLCAGGSALRTPVEHPGAVTLQVAVFKLVARPLGHHAQGVGEAAADGSSAHLRGERAA</sequence>
<keyword evidence="1" id="KW-0614">Plasmid</keyword>
<organism evidence="1">
    <name type="scientific">Corynebacterium striatum</name>
    <dbReference type="NCBI Taxonomy" id="43770"/>
    <lineage>
        <taxon>Bacteria</taxon>
        <taxon>Bacillati</taxon>
        <taxon>Actinomycetota</taxon>
        <taxon>Actinomycetes</taxon>
        <taxon>Mycobacteriales</taxon>
        <taxon>Corynebacteriaceae</taxon>
        <taxon>Corynebacterium</taxon>
    </lineage>
</organism>
<evidence type="ECO:0000313" key="1">
    <source>
        <dbReference type="EMBL" id="AAG03368.1"/>
    </source>
</evidence>
<dbReference type="AlphaFoldDB" id="Q9FB55"/>
<name>Q9FB55_CORST</name>
<gene>
    <name evidence="1" type="primary">ytpB</name>
</gene>
<proteinExistence type="predicted"/>
<accession>Q9FB55</accession>
<protein>
    <submittedName>
        <fullName evidence="1">YtpB</fullName>
    </submittedName>
</protein>
<dbReference type="EMBL" id="AF024666">
    <property type="protein sequence ID" value="AAG03368.1"/>
    <property type="molecule type" value="Genomic_DNA"/>
</dbReference>
<reference evidence="1" key="1">
    <citation type="journal article" date="2000" name="Mol. Gen. Genet.">
        <title>The 51,409-bp R-plasmid pTP10 from the multiresistant clinical isolate Corynebacterium striatum M82B is composed of DNA segments initially identified in soil bacteria and in plant, animal, and human pathogens.</title>
        <authorList>
            <person name="Tauch A."/>
            <person name="Krieft S."/>
            <person name="Kalinowski J."/>
            <person name="Puhler A."/>
        </authorList>
    </citation>
    <scope>NUCLEOTIDE SEQUENCE</scope>
    <source>
        <strain evidence="1">M82B</strain>
        <plasmid evidence="1">pTP10</plasmid>
    </source>
</reference>
<geneLocation type="plasmid" evidence="1">
    <name>pTP10</name>
</geneLocation>